<keyword evidence="2 8" id="KW-0813">Transport</keyword>
<gene>
    <name evidence="9" type="ORF">ABL78_5340</name>
</gene>
<protein>
    <recommendedName>
        <fullName evidence="8">Vesicle transport protein</fullName>
    </recommendedName>
</protein>
<evidence type="ECO:0000256" key="5">
    <source>
        <dbReference type="ARBA" id="ARBA00022989"/>
    </source>
</evidence>
<sequence>MTSSGGLQSSYLKLDNIEGIYDSTLRDQIPRDLSGAKPENENESLCPSFSFRERLIGFGACIAGSVLCSILAWVTIFRSDFNTFAVVNTVANIFSVGSTFFLCGPMRQLKRMFKSYRWAATTMFVACMVLTFVFALVVKIPFLTIISVLLQYLSMTWYTLTYIPFARDAVLACLGMR</sequence>
<dbReference type="Pfam" id="PF04178">
    <property type="entry name" value="Got1"/>
    <property type="match status" value="1"/>
</dbReference>
<dbReference type="GO" id="GO:0012505">
    <property type="term" value="C:endomembrane system"/>
    <property type="evidence" value="ECO:0007669"/>
    <property type="project" value="UniProtKB-ARBA"/>
</dbReference>
<keyword evidence="4 8" id="KW-0653">Protein transport</keyword>
<evidence type="ECO:0000256" key="2">
    <source>
        <dbReference type="ARBA" id="ARBA00022448"/>
    </source>
</evidence>
<keyword evidence="6" id="KW-0472">Membrane</keyword>
<accession>A0A0N1I3M5</accession>
<name>A0A0N1I3M5_LEPSE</name>
<evidence type="ECO:0000256" key="6">
    <source>
        <dbReference type="ARBA" id="ARBA00023136"/>
    </source>
</evidence>
<dbReference type="GO" id="GO:0005737">
    <property type="term" value="C:cytoplasm"/>
    <property type="evidence" value="ECO:0007669"/>
    <property type="project" value="UniProtKB-ARBA"/>
</dbReference>
<keyword evidence="3" id="KW-0812">Transmembrane</keyword>
<dbReference type="GO" id="GO:0015031">
    <property type="term" value="P:protein transport"/>
    <property type="evidence" value="ECO:0007669"/>
    <property type="project" value="UniProtKB-KW"/>
</dbReference>
<evidence type="ECO:0000313" key="10">
    <source>
        <dbReference type="Proteomes" id="UP000038009"/>
    </source>
</evidence>
<evidence type="ECO:0000256" key="1">
    <source>
        <dbReference type="ARBA" id="ARBA00004141"/>
    </source>
</evidence>
<comment type="similarity">
    <text evidence="7 8">Belongs to the SFT2 family.</text>
</comment>
<dbReference type="GO" id="GO:0016020">
    <property type="term" value="C:membrane"/>
    <property type="evidence" value="ECO:0007669"/>
    <property type="project" value="UniProtKB-SubCell"/>
</dbReference>
<evidence type="ECO:0000256" key="4">
    <source>
        <dbReference type="ARBA" id="ARBA00022927"/>
    </source>
</evidence>
<keyword evidence="5" id="KW-1133">Transmembrane helix</keyword>
<evidence type="ECO:0000256" key="3">
    <source>
        <dbReference type="ARBA" id="ARBA00022692"/>
    </source>
</evidence>
<evidence type="ECO:0000256" key="7">
    <source>
        <dbReference type="ARBA" id="ARBA00025800"/>
    </source>
</evidence>
<organism evidence="9 10">
    <name type="scientific">Leptomonas seymouri</name>
    <dbReference type="NCBI Taxonomy" id="5684"/>
    <lineage>
        <taxon>Eukaryota</taxon>
        <taxon>Discoba</taxon>
        <taxon>Euglenozoa</taxon>
        <taxon>Kinetoplastea</taxon>
        <taxon>Metakinetoplastina</taxon>
        <taxon>Trypanosomatida</taxon>
        <taxon>Trypanosomatidae</taxon>
        <taxon>Leishmaniinae</taxon>
        <taxon>Leptomonas</taxon>
    </lineage>
</organism>
<comment type="caution">
    <text evidence="9">The sequence shown here is derived from an EMBL/GenBank/DDBJ whole genome shotgun (WGS) entry which is preliminary data.</text>
</comment>
<dbReference type="VEuPathDB" id="TriTrypDB:Lsey_0177_0100"/>
<dbReference type="InterPro" id="IPR011691">
    <property type="entry name" value="Vesicle_transpt_SFT2"/>
</dbReference>
<comment type="function">
    <text evidence="8">May be involved in fusion of retrograde transport vesicles derived from an endocytic compartment with the Golgi complex.</text>
</comment>
<comment type="subcellular location">
    <subcellularLocation>
        <location evidence="1 8">Membrane</location>
        <topology evidence="1 8">Multi-pass membrane protein</topology>
    </subcellularLocation>
</comment>
<dbReference type="PANTHER" id="PTHR23137">
    <property type="entry name" value="VESICLE TRANSPORT PROTEIN-RELATED"/>
    <property type="match status" value="1"/>
</dbReference>
<dbReference type="EMBL" id="LJSK01000177">
    <property type="protein sequence ID" value="KPI85602.1"/>
    <property type="molecule type" value="Genomic_DNA"/>
</dbReference>
<dbReference type="Proteomes" id="UP000038009">
    <property type="component" value="Unassembled WGS sequence"/>
</dbReference>
<reference evidence="9 10" key="1">
    <citation type="journal article" date="2015" name="PLoS Pathog.">
        <title>Leptomonas seymouri: Adaptations to the Dixenous Life Cycle Analyzed by Genome Sequencing, Transcriptome Profiling and Co-infection with Leishmania donovani.</title>
        <authorList>
            <person name="Kraeva N."/>
            <person name="Butenko A."/>
            <person name="Hlavacova J."/>
            <person name="Kostygov A."/>
            <person name="Myskova J."/>
            <person name="Grybchuk D."/>
            <person name="Lestinova T."/>
            <person name="Votypka J."/>
            <person name="Volf P."/>
            <person name="Opperdoes F."/>
            <person name="Flegontov P."/>
            <person name="Lukes J."/>
            <person name="Yurchenko V."/>
        </authorList>
    </citation>
    <scope>NUCLEOTIDE SEQUENCE [LARGE SCALE GENOMIC DNA]</scope>
    <source>
        <strain evidence="9 10">ATCC 30220</strain>
    </source>
</reference>
<dbReference type="OMA" id="IAAIVWK"/>
<keyword evidence="10" id="KW-1185">Reference proteome</keyword>
<evidence type="ECO:0000256" key="8">
    <source>
        <dbReference type="RuleBase" id="RU363111"/>
    </source>
</evidence>
<dbReference type="AlphaFoldDB" id="A0A0N1I3M5"/>
<dbReference type="OrthoDB" id="73614at2759"/>
<dbReference type="PANTHER" id="PTHR23137:SF6">
    <property type="entry name" value="VESICLE TRANSPORT PROTEIN"/>
    <property type="match status" value="1"/>
</dbReference>
<dbReference type="GO" id="GO:0016192">
    <property type="term" value="P:vesicle-mediated transport"/>
    <property type="evidence" value="ECO:0007669"/>
    <property type="project" value="InterPro"/>
</dbReference>
<proteinExistence type="inferred from homology"/>
<evidence type="ECO:0000313" key="9">
    <source>
        <dbReference type="EMBL" id="KPI85602.1"/>
    </source>
</evidence>
<dbReference type="InterPro" id="IPR007305">
    <property type="entry name" value="Vesicle_transpt_Got1/SFT2"/>
</dbReference>